<dbReference type="OrthoDB" id="19657at2759"/>
<dbReference type="InterPro" id="IPR050228">
    <property type="entry name" value="Carboxylesterase_BioH"/>
</dbReference>
<dbReference type="PANTHER" id="PTHR43194">
    <property type="entry name" value="HYDROLASE ALPHA/BETA FOLD FAMILY"/>
    <property type="match status" value="1"/>
</dbReference>
<organism evidence="2 3">
    <name type="scientific">Rhodotorula diobovata</name>
    <dbReference type="NCBI Taxonomy" id="5288"/>
    <lineage>
        <taxon>Eukaryota</taxon>
        <taxon>Fungi</taxon>
        <taxon>Dikarya</taxon>
        <taxon>Basidiomycota</taxon>
        <taxon>Pucciniomycotina</taxon>
        <taxon>Microbotryomycetes</taxon>
        <taxon>Sporidiobolales</taxon>
        <taxon>Sporidiobolaceae</taxon>
        <taxon>Rhodotorula</taxon>
    </lineage>
</organism>
<dbReference type="EMBL" id="SOZI01000052">
    <property type="protein sequence ID" value="TNY21032.1"/>
    <property type="molecule type" value="Genomic_DNA"/>
</dbReference>
<dbReference type="InterPro" id="IPR022742">
    <property type="entry name" value="Hydrolase_4"/>
</dbReference>
<evidence type="ECO:0000259" key="1">
    <source>
        <dbReference type="Pfam" id="PF12146"/>
    </source>
</evidence>
<keyword evidence="3" id="KW-1185">Reference proteome</keyword>
<comment type="caution">
    <text evidence="2">The sequence shown here is derived from an EMBL/GenBank/DDBJ whole genome shotgun (WGS) entry which is preliminary data.</text>
</comment>
<reference evidence="2 3" key="1">
    <citation type="submission" date="2019-03" db="EMBL/GenBank/DDBJ databases">
        <title>Rhodosporidium diobovatum UCD-FST 08-225 genome sequencing, assembly, and annotation.</title>
        <authorList>
            <person name="Fakankun I.U."/>
            <person name="Fristensky B."/>
            <person name="Levin D.B."/>
        </authorList>
    </citation>
    <scope>NUCLEOTIDE SEQUENCE [LARGE SCALE GENOMIC DNA]</scope>
    <source>
        <strain evidence="2 3">UCD-FST 08-225</strain>
    </source>
</reference>
<dbReference type="InterPro" id="IPR029058">
    <property type="entry name" value="AB_hydrolase_fold"/>
</dbReference>
<feature type="domain" description="Serine aminopeptidase S33" evidence="1">
    <location>
        <begin position="44"/>
        <end position="269"/>
    </location>
</feature>
<evidence type="ECO:0000313" key="3">
    <source>
        <dbReference type="Proteomes" id="UP000311382"/>
    </source>
</evidence>
<accession>A0A5C5FXY8</accession>
<evidence type="ECO:0000313" key="2">
    <source>
        <dbReference type="EMBL" id="TNY21032.1"/>
    </source>
</evidence>
<dbReference type="PANTHER" id="PTHR43194:SF2">
    <property type="entry name" value="PEROXISOMAL MEMBRANE PROTEIN LPX1"/>
    <property type="match status" value="1"/>
</dbReference>
<name>A0A5C5FXY8_9BASI</name>
<sequence length="300" mass="33202">MSHQVPPPASDDAIDPAKPTLVFNHAGTSSSNSFIYQFRDPRLREALNLVSLDSRYYGRTGGEPLDHFQTLEERADDFLAMVDALIGDKPFAYFGESFVGSHVGAYLAAKRPQQVKAMVLVSPSFVTDPPIVPETLSGEWRAACAANKGGKGDGSGRLSDEAMAVVGDYFFSGALHSKERQEAFLRQYQETHGPGHDMFRIDQLLAWFRREAPPPEVFEAVRCPVLLLGGSLDQTVSSEGSLQDWRDRFVNVPDEDKQIKTIAGGAHLLATTDSNLVNRFTLAFLKRCEWTRAGLFRNSY</sequence>
<dbReference type="AlphaFoldDB" id="A0A5C5FXY8"/>
<dbReference type="Proteomes" id="UP000311382">
    <property type="component" value="Unassembled WGS sequence"/>
</dbReference>
<dbReference type="SUPFAM" id="SSF53474">
    <property type="entry name" value="alpha/beta-Hydrolases"/>
    <property type="match status" value="1"/>
</dbReference>
<gene>
    <name evidence="2" type="ORF">DMC30DRAFT_223811</name>
</gene>
<dbReference type="STRING" id="5288.A0A5C5FXY8"/>
<keyword evidence="2" id="KW-0378">Hydrolase</keyword>
<proteinExistence type="predicted"/>
<protein>
    <submittedName>
        <fullName evidence="2">Alpha/Beta hydrolase protein</fullName>
    </submittedName>
</protein>
<dbReference type="GO" id="GO:0016787">
    <property type="term" value="F:hydrolase activity"/>
    <property type="evidence" value="ECO:0007669"/>
    <property type="project" value="UniProtKB-KW"/>
</dbReference>
<dbReference type="Gene3D" id="3.40.50.1820">
    <property type="entry name" value="alpha/beta hydrolase"/>
    <property type="match status" value="1"/>
</dbReference>
<dbReference type="Pfam" id="PF12146">
    <property type="entry name" value="Hydrolase_4"/>
    <property type="match status" value="1"/>
</dbReference>